<feature type="non-terminal residue" evidence="2">
    <location>
        <position position="1"/>
    </location>
</feature>
<gene>
    <name evidence="2" type="primary">CDH15</name>
</gene>
<name>A0A1A8ABL2_NOTFU</name>
<dbReference type="AlphaFoldDB" id="A0A1A8ABL2"/>
<reference evidence="2" key="2">
    <citation type="submission" date="2016-06" db="EMBL/GenBank/DDBJ databases">
        <title>The genome of a short-lived fish provides insights into sex chromosome evolution and the genetic control of aging.</title>
        <authorList>
            <person name="Reichwald K."/>
            <person name="Felder M."/>
            <person name="Petzold A."/>
            <person name="Koch P."/>
            <person name="Groth M."/>
            <person name="Platzer M."/>
        </authorList>
    </citation>
    <scope>NUCLEOTIDE SEQUENCE</scope>
    <source>
        <tissue evidence="2">Brain</tissue>
    </source>
</reference>
<evidence type="ECO:0000256" key="1">
    <source>
        <dbReference type="SAM" id="MobiDB-lite"/>
    </source>
</evidence>
<evidence type="ECO:0000313" key="2">
    <source>
        <dbReference type="EMBL" id="SBP52507.1"/>
    </source>
</evidence>
<feature type="region of interest" description="Disordered" evidence="1">
    <location>
        <begin position="1"/>
        <end position="36"/>
    </location>
</feature>
<reference evidence="2" key="1">
    <citation type="submission" date="2016-05" db="EMBL/GenBank/DDBJ databases">
        <authorList>
            <person name="Lavstsen T."/>
            <person name="Jespersen J.S."/>
        </authorList>
    </citation>
    <scope>NUCLEOTIDE SEQUENCE</scope>
    <source>
        <tissue evidence="2">Brain</tissue>
    </source>
</reference>
<dbReference type="EMBL" id="HADY01014022">
    <property type="protein sequence ID" value="SBP52507.1"/>
    <property type="molecule type" value="Transcribed_RNA"/>
</dbReference>
<feature type="non-terminal residue" evidence="2">
    <location>
        <position position="36"/>
    </location>
</feature>
<proteinExistence type="predicted"/>
<organism evidence="2">
    <name type="scientific">Nothobranchius furzeri</name>
    <name type="common">Turquoise killifish</name>
    <dbReference type="NCBI Taxonomy" id="105023"/>
    <lineage>
        <taxon>Eukaryota</taxon>
        <taxon>Metazoa</taxon>
        <taxon>Chordata</taxon>
        <taxon>Craniata</taxon>
        <taxon>Vertebrata</taxon>
        <taxon>Euteleostomi</taxon>
        <taxon>Actinopterygii</taxon>
        <taxon>Neopterygii</taxon>
        <taxon>Teleostei</taxon>
        <taxon>Neoteleostei</taxon>
        <taxon>Acanthomorphata</taxon>
        <taxon>Ovalentaria</taxon>
        <taxon>Atherinomorphae</taxon>
        <taxon>Cyprinodontiformes</taxon>
        <taxon>Nothobranchiidae</taxon>
        <taxon>Nothobranchius</taxon>
    </lineage>
</organism>
<sequence>ASAPSLRAARTETRTTITSTTGDHVSRNWPTCTTRV</sequence>
<accession>A0A1A8ABL2</accession>
<protein>
    <submittedName>
        <fullName evidence="2">Cadherin 15, M-cadherin (Myotubule)</fullName>
    </submittedName>
</protein>